<gene>
    <name evidence="4" type="ORF">MJA45_06940</name>
</gene>
<protein>
    <submittedName>
        <fullName evidence="4">DUF4367 domain-containing protein</fullName>
    </submittedName>
</protein>
<evidence type="ECO:0000313" key="4">
    <source>
        <dbReference type="EMBL" id="WNQ12762.1"/>
    </source>
</evidence>
<sequence length="263" mass="29455">MKNSDQEQFDELWKKALEESYRIEVPDPSASWAKVSLQLEKERRKRLGKRRIAMVAVTAASLLIGGTVFSVPMETNAYNPITKMLNNLKGDLVTFFNGVDEKNTSGAKTDSPPAEFEGQHGGEKEQKDKRPVDPVNGMLSLSEAEKGLSFPLAKPAYLPDGYSFAFAIPYESNGTTFEGVNLIYKNGDKPILQITERTLATFNQFSQKFTDHVTDIEINGNPGKLMITRESRVQVLLRKPSSFIYIMSELPKEEVVRILESAK</sequence>
<feature type="compositionally biased region" description="Basic and acidic residues" evidence="1">
    <location>
        <begin position="117"/>
        <end position="132"/>
    </location>
</feature>
<organism evidence="4 5">
    <name type="scientific">Paenibacillus aurantius</name>
    <dbReference type="NCBI Taxonomy" id="2918900"/>
    <lineage>
        <taxon>Bacteria</taxon>
        <taxon>Bacillati</taxon>
        <taxon>Bacillota</taxon>
        <taxon>Bacilli</taxon>
        <taxon>Bacillales</taxon>
        <taxon>Paenibacillaceae</taxon>
        <taxon>Paenibacillus</taxon>
    </lineage>
</organism>
<reference evidence="4 5" key="1">
    <citation type="submission" date="2022-02" db="EMBL/GenBank/DDBJ databases">
        <title>Paenibacillus sp. MBLB1776 Whole Genome Shotgun Sequencing.</title>
        <authorList>
            <person name="Hwang C.Y."/>
            <person name="Cho E.-S."/>
            <person name="Seo M.-J."/>
        </authorList>
    </citation>
    <scope>NUCLEOTIDE SEQUENCE [LARGE SCALE GENOMIC DNA]</scope>
    <source>
        <strain evidence="4 5">MBLB1776</strain>
    </source>
</reference>
<evidence type="ECO:0000256" key="2">
    <source>
        <dbReference type="SAM" id="Phobius"/>
    </source>
</evidence>
<dbReference type="InterPro" id="IPR025377">
    <property type="entry name" value="DUF4367"/>
</dbReference>
<feature type="domain" description="DUF4367" evidence="3">
    <location>
        <begin position="154"/>
        <end position="261"/>
    </location>
</feature>
<keyword evidence="5" id="KW-1185">Reference proteome</keyword>
<dbReference type="Proteomes" id="UP001305702">
    <property type="component" value="Chromosome"/>
</dbReference>
<evidence type="ECO:0000256" key="1">
    <source>
        <dbReference type="SAM" id="MobiDB-lite"/>
    </source>
</evidence>
<name>A0AA96RG73_9BACL</name>
<evidence type="ECO:0000313" key="5">
    <source>
        <dbReference type="Proteomes" id="UP001305702"/>
    </source>
</evidence>
<keyword evidence="2" id="KW-0472">Membrane</keyword>
<feature type="region of interest" description="Disordered" evidence="1">
    <location>
        <begin position="103"/>
        <end position="135"/>
    </location>
</feature>
<keyword evidence="2" id="KW-1133">Transmembrane helix</keyword>
<keyword evidence="2" id="KW-0812">Transmembrane</keyword>
<dbReference type="Pfam" id="PF14285">
    <property type="entry name" value="DUF4367"/>
    <property type="match status" value="1"/>
</dbReference>
<dbReference type="AlphaFoldDB" id="A0AA96RG73"/>
<dbReference type="EMBL" id="CP130318">
    <property type="protein sequence ID" value="WNQ12762.1"/>
    <property type="molecule type" value="Genomic_DNA"/>
</dbReference>
<dbReference type="KEGG" id="paun:MJA45_06940"/>
<feature type="transmembrane region" description="Helical" evidence="2">
    <location>
        <begin position="52"/>
        <end position="73"/>
    </location>
</feature>
<evidence type="ECO:0000259" key="3">
    <source>
        <dbReference type="Pfam" id="PF14285"/>
    </source>
</evidence>
<accession>A0AA96RG73</accession>
<dbReference type="RefSeq" id="WP_315606541.1">
    <property type="nucleotide sequence ID" value="NZ_CP130318.1"/>
</dbReference>
<proteinExistence type="predicted"/>